<reference evidence="2" key="2">
    <citation type="submission" date="2016-04" db="EMBL/GenBank/DDBJ databases">
        <title>First Complete Genome Sequence of a Subdivision 6 Acidobacterium.</title>
        <authorList>
            <person name="Huang S."/>
            <person name="Vieira S."/>
            <person name="Bunk B."/>
            <person name="Riedel T."/>
            <person name="Sproeer C."/>
            <person name="Overmann J."/>
        </authorList>
    </citation>
    <scope>NUCLEOTIDE SEQUENCE [LARGE SCALE GENOMIC DNA]</scope>
    <source>
        <strain evidence="2">DSM 100886 HEG_-6_39</strain>
    </source>
</reference>
<dbReference type="KEGG" id="abac:LuPra_04454"/>
<dbReference type="NCBIfam" id="TIGR02436">
    <property type="entry name" value="four helix bundle protein"/>
    <property type="match status" value="1"/>
</dbReference>
<evidence type="ECO:0000313" key="1">
    <source>
        <dbReference type="EMBL" id="AMY11207.1"/>
    </source>
</evidence>
<dbReference type="AlphaFoldDB" id="A0A143PR74"/>
<evidence type="ECO:0000313" key="2">
    <source>
        <dbReference type="Proteomes" id="UP000076079"/>
    </source>
</evidence>
<dbReference type="Pfam" id="PF05635">
    <property type="entry name" value="23S_rRNA_IVP"/>
    <property type="match status" value="1"/>
</dbReference>
<name>A0A143PR74_LUTPR</name>
<dbReference type="Gene3D" id="1.20.1440.60">
    <property type="entry name" value="23S rRNA-intervening sequence"/>
    <property type="match status" value="1"/>
</dbReference>
<dbReference type="InterPro" id="IPR036583">
    <property type="entry name" value="23S_rRNA_IVS_sf"/>
</dbReference>
<proteinExistence type="predicted"/>
<accession>A0A143PR74</accession>
<dbReference type="Proteomes" id="UP000076079">
    <property type="component" value="Chromosome"/>
</dbReference>
<gene>
    <name evidence="1" type="ORF">LuPra_04454</name>
</gene>
<organism evidence="1 2">
    <name type="scientific">Luteitalea pratensis</name>
    <dbReference type="NCBI Taxonomy" id="1855912"/>
    <lineage>
        <taxon>Bacteria</taxon>
        <taxon>Pseudomonadati</taxon>
        <taxon>Acidobacteriota</taxon>
        <taxon>Vicinamibacteria</taxon>
        <taxon>Vicinamibacterales</taxon>
        <taxon>Vicinamibacteraceae</taxon>
        <taxon>Luteitalea</taxon>
    </lineage>
</organism>
<dbReference type="EMBL" id="CP015136">
    <property type="protein sequence ID" value="AMY11207.1"/>
    <property type="molecule type" value="Genomic_DNA"/>
</dbReference>
<dbReference type="OrthoDB" id="160990at2"/>
<dbReference type="RefSeq" id="WP_110172775.1">
    <property type="nucleotide sequence ID" value="NZ_CP015136.1"/>
</dbReference>
<dbReference type="PANTHER" id="PTHR38471">
    <property type="entry name" value="FOUR HELIX BUNDLE PROTEIN"/>
    <property type="match status" value="1"/>
</dbReference>
<sequence>MPRDTSQLRVFQDADRLAIDIYRATTELPSSDRHELGRQLRRSALSVPTNLVEGGQRLSTRDYRHYVGIALGSAAETRYLLTVAQRLGLMSSSAGGLISDYEVLCRALHKLHTTIGAMPDTHRP</sequence>
<dbReference type="SUPFAM" id="SSF158446">
    <property type="entry name" value="IVS-encoded protein-like"/>
    <property type="match status" value="1"/>
</dbReference>
<keyword evidence="2" id="KW-1185">Reference proteome</keyword>
<protein>
    <submittedName>
        <fullName evidence="1">Four helix bundle protein</fullName>
    </submittedName>
</protein>
<dbReference type="STRING" id="1855912.LuPra_04454"/>
<dbReference type="InterPro" id="IPR012657">
    <property type="entry name" value="23S_rRNA-intervening_sequence"/>
</dbReference>
<dbReference type="PANTHER" id="PTHR38471:SF2">
    <property type="entry name" value="FOUR HELIX BUNDLE PROTEIN"/>
    <property type="match status" value="1"/>
</dbReference>
<dbReference type="CDD" id="cd16377">
    <property type="entry name" value="23S_rRNA_IVP_like"/>
    <property type="match status" value="1"/>
</dbReference>
<reference evidence="1 2" key="1">
    <citation type="journal article" date="2016" name="Genome Announc.">
        <title>First Complete Genome Sequence of a Subdivision 6 Acidobacterium Strain.</title>
        <authorList>
            <person name="Huang S."/>
            <person name="Vieira S."/>
            <person name="Bunk B."/>
            <person name="Riedel T."/>
            <person name="Sproer C."/>
            <person name="Overmann J."/>
        </authorList>
    </citation>
    <scope>NUCLEOTIDE SEQUENCE [LARGE SCALE GENOMIC DNA]</scope>
    <source>
        <strain evidence="2">DSM 100886 HEG_-6_39</strain>
    </source>
</reference>